<dbReference type="InterPro" id="IPR017871">
    <property type="entry name" value="ABC_transporter-like_CS"/>
</dbReference>
<dbReference type="CDD" id="cd03255">
    <property type="entry name" value="ABC_MJ0796_LolCDE_FtsE"/>
    <property type="match status" value="1"/>
</dbReference>
<proteinExistence type="inferred from homology"/>
<keyword evidence="7" id="KW-1185">Reference proteome</keyword>
<accession>A0ABX4TDE3</accession>
<dbReference type="PANTHER" id="PTHR24220">
    <property type="entry name" value="IMPORT ATP-BINDING PROTEIN"/>
    <property type="match status" value="1"/>
</dbReference>
<dbReference type="SMART" id="SM00382">
    <property type="entry name" value="AAA"/>
    <property type="match status" value="1"/>
</dbReference>
<keyword evidence="2" id="KW-0813">Transport</keyword>
<dbReference type="PROSITE" id="PS50893">
    <property type="entry name" value="ABC_TRANSPORTER_2"/>
    <property type="match status" value="1"/>
</dbReference>
<name>A0ABX4TDE3_9HYPH</name>
<keyword evidence="4 6" id="KW-0067">ATP-binding</keyword>
<dbReference type="InterPro" id="IPR015854">
    <property type="entry name" value="ABC_transpr_LolD-like"/>
</dbReference>
<dbReference type="GO" id="GO:0005524">
    <property type="term" value="F:ATP binding"/>
    <property type="evidence" value="ECO:0007669"/>
    <property type="project" value="UniProtKB-KW"/>
</dbReference>
<organism evidence="6 7">
    <name type="scientific">Sinorhizobium medicae</name>
    <dbReference type="NCBI Taxonomy" id="110321"/>
    <lineage>
        <taxon>Bacteria</taxon>
        <taxon>Pseudomonadati</taxon>
        <taxon>Pseudomonadota</taxon>
        <taxon>Alphaproteobacteria</taxon>
        <taxon>Hyphomicrobiales</taxon>
        <taxon>Rhizobiaceae</taxon>
        <taxon>Sinorhizobium/Ensifer group</taxon>
        <taxon>Sinorhizobium</taxon>
    </lineage>
</organism>
<comment type="similarity">
    <text evidence="1">Belongs to the ABC transporter superfamily.</text>
</comment>
<sequence length="261" mass="27604">MAKTIIELKNADLTLGEAAASVHVLKGVSLAINSGESVGIVGPSGSGKSTLLMVMAGLERLDGGEIIIADTALHRLGEDAVADFRGRNIGIVFQSFHLIPNMTALENVAVPLELANVGNAFDIARKELIAVGLGERLTHYPGQLSGGEQQRVAIARALAPSPKLLIADEPTGNLDAETGRQITDLLFAEQRERGMTLVLVTHDAALAGRCERQVRVRSGEIVSDAERLSGRCERQVRVRSGEIVSDAERLSASTRQGAVSA</sequence>
<evidence type="ECO:0000259" key="5">
    <source>
        <dbReference type="PROSITE" id="PS50893"/>
    </source>
</evidence>
<dbReference type="InterPro" id="IPR027417">
    <property type="entry name" value="P-loop_NTPase"/>
</dbReference>
<evidence type="ECO:0000256" key="1">
    <source>
        <dbReference type="ARBA" id="ARBA00005417"/>
    </source>
</evidence>
<protein>
    <submittedName>
        <fullName evidence="6">ABC transporter ATP-binding protein</fullName>
    </submittedName>
</protein>
<dbReference type="Proteomes" id="UP001190825">
    <property type="component" value="Unassembled WGS sequence"/>
</dbReference>
<dbReference type="Gene3D" id="3.40.50.300">
    <property type="entry name" value="P-loop containing nucleotide triphosphate hydrolases"/>
    <property type="match status" value="1"/>
</dbReference>
<evidence type="ECO:0000256" key="2">
    <source>
        <dbReference type="ARBA" id="ARBA00022448"/>
    </source>
</evidence>
<dbReference type="InterPro" id="IPR003593">
    <property type="entry name" value="AAA+_ATPase"/>
</dbReference>
<reference evidence="6 7" key="1">
    <citation type="journal article" date="2018" name="FEMS Microbiol. Ecol.">
        <title>Co-invading symbiotic mutualists of Medicago polymorpha retain high ancestral diversity and contain diverse accessory genomes.</title>
        <authorList>
            <person name="Porter S.S."/>
            <person name="Faber-Hammond J.J."/>
            <person name="Friesen M.L."/>
        </authorList>
    </citation>
    <scope>NUCLEOTIDE SEQUENCE [LARGE SCALE GENOMIC DNA]</scope>
    <source>
        <strain evidence="6 7">Str16</strain>
    </source>
</reference>
<evidence type="ECO:0000313" key="6">
    <source>
        <dbReference type="EMBL" id="PLT95124.1"/>
    </source>
</evidence>
<evidence type="ECO:0000313" key="7">
    <source>
        <dbReference type="Proteomes" id="UP001190825"/>
    </source>
</evidence>
<dbReference type="PROSITE" id="PS00211">
    <property type="entry name" value="ABC_TRANSPORTER_1"/>
    <property type="match status" value="1"/>
</dbReference>
<comment type="caution">
    <text evidence="6">The sequence shown here is derived from an EMBL/GenBank/DDBJ whole genome shotgun (WGS) entry which is preliminary data.</text>
</comment>
<dbReference type="EMBL" id="NBUC01000154">
    <property type="protein sequence ID" value="PLT95124.1"/>
    <property type="molecule type" value="Genomic_DNA"/>
</dbReference>
<evidence type="ECO:0000256" key="3">
    <source>
        <dbReference type="ARBA" id="ARBA00022741"/>
    </source>
</evidence>
<dbReference type="Pfam" id="PF00005">
    <property type="entry name" value="ABC_tran"/>
    <property type="match status" value="1"/>
</dbReference>
<dbReference type="InterPro" id="IPR003439">
    <property type="entry name" value="ABC_transporter-like_ATP-bd"/>
</dbReference>
<dbReference type="RefSeq" id="WP_102040270.1">
    <property type="nucleotide sequence ID" value="NZ_NBUC01000154.1"/>
</dbReference>
<dbReference type="InterPro" id="IPR017911">
    <property type="entry name" value="MacB-like_ATP-bd"/>
</dbReference>
<feature type="domain" description="ABC transporter" evidence="5">
    <location>
        <begin position="8"/>
        <end position="243"/>
    </location>
</feature>
<evidence type="ECO:0000256" key="4">
    <source>
        <dbReference type="ARBA" id="ARBA00022840"/>
    </source>
</evidence>
<dbReference type="SUPFAM" id="SSF52540">
    <property type="entry name" value="P-loop containing nucleoside triphosphate hydrolases"/>
    <property type="match status" value="1"/>
</dbReference>
<gene>
    <name evidence="6" type="ORF">BMJ33_29905</name>
</gene>
<keyword evidence="3" id="KW-0547">Nucleotide-binding</keyword>